<evidence type="ECO:0000313" key="2">
    <source>
        <dbReference type="Proteomes" id="UP000694920"/>
    </source>
</evidence>
<feature type="transmembrane region" description="Helical" evidence="1">
    <location>
        <begin position="22"/>
        <end position="43"/>
    </location>
</feature>
<proteinExistence type="predicted"/>
<evidence type="ECO:0000256" key="1">
    <source>
        <dbReference type="SAM" id="Phobius"/>
    </source>
</evidence>
<gene>
    <name evidence="3" type="primary">LOC107267203</name>
</gene>
<name>A0AAJ7BTR5_CEPCN</name>
<keyword evidence="1" id="KW-1133">Transmembrane helix</keyword>
<keyword evidence="1" id="KW-0472">Membrane</keyword>
<keyword evidence="1" id="KW-0812">Transmembrane</keyword>
<evidence type="ECO:0000313" key="3">
    <source>
        <dbReference type="RefSeq" id="XP_015594078.2"/>
    </source>
</evidence>
<accession>A0AAJ7BTR5</accession>
<keyword evidence="2" id="KW-1185">Reference proteome</keyword>
<reference evidence="3" key="1">
    <citation type="submission" date="2025-08" db="UniProtKB">
        <authorList>
            <consortium name="RefSeq"/>
        </authorList>
    </citation>
    <scope>IDENTIFICATION</scope>
</reference>
<organism evidence="2 3">
    <name type="scientific">Cephus cinctus</name>
    <name type="common">Wheat stem sawfly</name>
    <dbReference type="NCBI Taxonomy" id="211228"/>
    <lineage>
        <taxon>Eukaryota</taxon>
        <taxon>Metazoa</taxon>
        <taxon>Ecdysozoa</taxon>
        <taxon>Arthropoda</taxon>
        <taxon>Hexapoda</taxon>
        <taxon>Insecta</taxon>
        <taxon>Pterygota</taxon>
        <taxon>Neoptera</taxon>
        <taxon>Endopterygota</taxon>
        <taxon>Hymenoptera</taxon>
        <taxon>Cephoidea</taxon>
        <taxon>Cephidae</taxon>
        <taxon>Cephus</taxon>
    </lineage>
</organism>
<dbReference type="AlphaFoldDB" id="A0AAJ7BTR5"/>
<feature type="transmembrane region" description="Helical" evidence="1">
    <location>
        <begin position="126"/>
        <end position="145"/>
    </location>
</feature>
<protein>
    <submittedName>
        <fullName evidence="3">Uncharacterized protein LOC107267203 isoform X3</fullName>
    </submittedName>
</protein>
<sequence>MLAFTIIPQTTLLDMVWGDLDLVVDNLCVANLPMISALMKLLILRFNSKVRSTMFINKKILITIALLVSVVLARSKENRNFEKEHSKDVSTSQKENRKFYGSMLAEITKELMERSTTSSQVLNLNLSNLLLLLVLKAVVFGAGYMGNHGHKGREINEESVVSEGEIALALGYLIGDTCLYRAACEVPQTAKEYLAAAEMIVQTMKLIPQSILQDQQYEKTIEEFRKAIEYGSASQCPPQYSCKKENISKILRTE</sequence>
<dbReference type="GeneID" id="107267203"/>
<dbReference type="Proteomes" id="UP000694920">
    <property type="component" value="Unplaced"/>
</dbReference>
<dbReference type="RefSeq" id="XP_015594078.2">
    <property type="nucleotide sequence ID" value="XM_015738592.2"/>
</dbReference>